<evidence type="ECO:0000313" key="2">
    <source>
        <dbReference type="EMBL" id="ASA24135.1"/>
    </source>
</evidence>
<evidence type="ECO:0000256" key="1">
    <source>
        <dbReference type="SAM" id="Phobius"/>
    </source>
</evidence>
<reference evidence="2 3" key="1">
    <citation type="submission" date="2017-06" db="EMBL/GenBank/DDBJ databases">
        <title>Complete genome sequence of Paenibacillus donghaensis KCTC 13049T isolated from East Sea sediment, South Korea.</title>
        <authorList>
            <person name="Jung B.K."/>
            <person name="Hong S.-J."/>
            <person name="Shin J.-H."/>
        </authorList>
    </citation>
    <scope>NUCLEOTIDE SEQUENCE [LARGE SCALE GENOMIC DNA]</scope>
    <source>
        <strain evidence="2 3">KCTC 13049</strain>
    </source>
</reference>
<gene>
    <name evidence="2" type="ORF">B9T62_27135</name>
</gene>
<dbReference type="OrthoDB" id="1700423at2"/>
<keyword evidence="1" id="KW-0472">Membrane</keyword>
<dbReference type="Proteomes" id="UP000249890">
    <property type="component" value="Chromosome"/>
</dbReference>
<dbReference type="KEGG" id="pdh:B9T62_27135"/>
<keyword evidence="1" id="KW-1133">Transmembrane helix</keyword>
<name>A0A2Z2KIZ7_9BACL</name>
<evidence type="ECO:0000313" key="3">
    <source>
        <dbReference type="Proteomes" id="UP000249890"/>
    </source>
</evidence>
<dbReference type="RefSeq" id="WP_087918121.1">
    <property type="nucleotide sequence ID" value="NZ_CP021780.1"/>
</dbReference>
<accession>A0A2Z2KIZ7</accession>
<protein>
    <submittedName>
        <fullName evidence="2">Uncharacterized protein</fullName>
    </submittedName>
</protein>
<dbReference type="EMBL" id="CP021780">
    <property type="protein sequence ID" value="ASA24135.1"/>
    <property type="molecule type" value="Genomic_DNA"/>
</dbReference>
<organism evidence="2 3">
    <name type="scientific">Paenibacillus donghaensis</name>
    <dbReference type="NCBI Taxonomy" id="414771"/>
    <lineage>
        <taxon>Bacteria</taxon>
        <taxon>Bacillati</taxon>
        <taxon>Bacillota</taxon>
        <taxon>Bacilli</taxon>
        <taxon>Bacillales</taxon>
        <taxon>Paenibacillaceae</taxon>
        <taxon>Paenibacillus</taxon>
    </lineage>
</organism>
<proteinExistence type="predicted"/>
<dbReference type="AlphaFoldDB" id="A0A2Z2KIZ7"/>
<feature type="transmembrane region" description="Helical" evidence="1">
    <location>
        <begin position="142"/>
        <end position="166"/>
    </location>
</feature>
<sequence>MKEIRKTILWLGANGAGKTTLTGLTVIRDMQLEDNAEFYAARTEKVEKCFTVDYSDWAYSEQEKDFWNAKNSQIETPYEYGYHAGWKSLFQCFELLIVTIIAICICVAPVFAGEYQSGADSVILSTRYGKSKLIKAKISASFLFALIVFSINVLLAVGIQLATFGIDGWNLPLQPNNRLSDHLSG</sequence>
<keyword evidence="1" id="KW-0812">Transmembrane</keyword>
<feature type="transmembrane region" description="Helical" evidence="1">
    <location>
        <begin position="92"/>
        <end position="112"/>
    </location>
</feature>
<keyword evidence="3" id="KW-1185">Reference proteome</keyword>